<evidence type="ECO:0000256" key="6">
    <source>
        <dbReference type="ARBA" id="ARBA00048493"/>
    </source>
</evidence>
<dbReference type="OMA" id="YFQVDNP"/>
<dbReference type="EC" id="2.7.7.23" evidence="3"/>
<dbReference type="STRING" id="857967.G0QU74"/>
<dbReference type="PANTHER" id="PTHR11952:SF2">
    <property type="entry name" value="LD24639P"/>
    <property type="match status" value="1"/>
</dbReference>
<protein>
    <recommendedName>
        <fullName evidence="3">UDP-N-acetylglucosamine diphosphorylase</fullName>
        <ecNumber evidence="3">2.7.7.23</ecNumber>
    </recommendedName>
</protein>
<dbReference type="RefSeq" id="XP_004034718.1">
    <property type="nucleotide sequence ID" value="XM_004034670.1"/>
</dbReference>
<dbReference type="EMBL" id="GL983903">
    <property type="protein sequence ID" value="EGR31232.1"/>
    <property type="molecule type" value="Genomic_DNA"/>
</dbReference>
<dbReference type="Pfam" id="PF01704">
    <property type="entry name" value="UDPGP"/>
    <property type="match status" value="1"/>
</dbReference>
<evidence type="ECO:0000256" key="1">
    <source>
        <dbReference type="ARBA" id="ARBA00005208"/>
    </source>
</evidence>
<evidence type="ECO:0000313" key="7">
    <source>
        <dbReference type="EMBL" id="EGR31232.1"/>
    </source>
</evidence>
<dbReference type="Proteomes" id="UP000008983">
    <property type="component" value="Unassembled WGS sequence"/>
</dbReference>
<evidence type="ECO:0000313" key="8">
    <source>
        <dbReference type="Proteomes" id="UP000008983"/>
    </source>
</evidence>
<dbReference type="InParanoid" id="G0QU74"/>
<dbReference type="AlphaFoldDB" id="G0QU74"/>
<evidence type="ECO:0000256" key="3">
    <source>
        <dbReference type="ARBA" id="ARBA00012457"/>
    </source>
</evidence>
<accession>G0QU74</accession>
<dbReference type="InterPro" id="IPR002618">
    <property type="entry name" value="UDPGP_fam"/>
</dbReference>
<comment type="similarity">
    <text evidence="2">Belongs to the UDPGP type 1 family.</text>
</comment>
<sequence length="506" mass="59049">MSVTELLLSQLVSKIINHDQSQIVSEISELSQAELDQFYEQLKEIDFDQVEIFKKIIKKEIIINQQKDNLIQPVENLLSLEKQTQDIIEELQQIGLKSISQGQLAIITLAGGQGIQKKIEQNKKLQKGTRLGFDNPKGMFKINLHSKKSLFQIFAERINRLYELSLQRFPQKENQSGIQWYLMTSKQTDKETKDFFKKNKNFGIRDENLHFFQQGYVTCIDKNGKILLENENQIYLSPNGNGGVYEALENKKILKQLNEQKIKYVHIVGIDNILVKLGDPTQLGYLIQNNYEIVSKFVKKAYPEECVGVHVLKNQKPFIIEYSDMTQQQIYEKNLSGQYKFNQGFICNFICQVSFLNRIIQDSQQTNQLMVYHQAIKQVSYYDVFKKEIVYPNEKNAYKFELFIFDAFQLSNSFGLIEVNREQEFAPIKNNDNNSNIDTPLTALELVSKLHRQWLIQAGYVIDFQASTQNVFEVDQTISYQGENIKKPSDEHKHIQENNFYLQKQQ</sequence>
<keyword evidence="5 7" id="KW-0548">Nucleotidyltransferase</keyword>
<dbReference type="GeneID" id="14907370"/>
<dbReference type="InterPro" id="IPR029044">
    <property type="entry name" value="Nucleotide-diphossugar_trans"/>
</dbReference>
<name>G0QU74_ICHMU</name>
<dbReference type="InterPro" id="IPR039741">
    <property type="entry name" value="UDP-sugar_pyrophosphorylase"/>
</dbReference>
<keyword evidence="8" id="KW-1185">Reference proteome</keyword>
<dbReference type="eggNOG" id="KOG2388">
    <property type="taxonomic scope" value="Eukaryota"/>
</dbReference>
<evidence type="ECO:0000256" key="5">
    <source>
        <dbReference type="ARBA" id="ARBA00022695"/>
    </source>
</evidence>
<dbReference type="SUPFAM" id="SSF53448">
    <property type="entry name" value="Nucleotide-diphospho-sugar transferases"/>
    <property type="match status" value="1"/>
</dbReference>
<dbReference type="GO" id="GO:0006048">
    <property type="term" value="P:UDP-N-acetylglucosamine biosynthetic process"/>
    <property type="evidence" value="ECO:0007669"/>
    <property type="project" value="TreeGrafter"/>
</dbReference>
<dbReference type="PANTHER" id="PTHR11952">
    <property type="entry name" value="UDP- GLUCOSE PYROPHOSPHORYLASE"/>
    <property type="match status" value="1"/>
</dbReference>
<proteinExistence type="inferred from homology"/>
<comment type="catalytic activity">
    <reaction evidence="6">
        <text>N-acetyl-alpha-D-glucosamine 1-phosphate + UTP + H(+) = UDP-N-acetyl-alpha-D-glucosamine + diphosphate</text>
        <dbReference type="Rhea" id="RHEA:13509"/>
        <dbReference type="ChEBI" id="CHEBI:15378"/>
        <dbReference type="ChEBI" id="CHEBI:33019"/>
        <dbReference type="ChEBI" id="CHEBI:46398"/>
        <dbReference type="ChEBI" id="CHEBI:57705"/>
        <dbReference type="ChEBI" id="CHEBI:57776"/>
        <dbReference type="EC" id="2.7.7.23"/>
    </reaction>
</comment>
<dbReference type="Gene3D" id="3.90.550.10">
    <property type="entry name" value="Spore Coat Polysaccharide Biosynthesis Protein SpsA, Chain A"/>
    <property type="match status" value="1"/>
</dbReference>
<gene>
    <name evidence="7" type="ORF">IMG5_115350</name>
</gene>
<dbReference type="OrthoDB" id="532420at2759"/>
<dbReference type="CDD" id="cd04193">
    <property type="entry name" value="UDPGlcNAc_PPase"/>
    <property type="match status" value="1"/>
</dbReference>
<keyword evidence="4 7" id="KW-0808">Transferase</keyword>
<evidence type="ECO:0000256" key="4">
    <source>
        <dbReference type="ARBA" id="ARBA00022679"/>
    </source>
</evidence>
<reference evidence="7 8" key="1">
    <citation type="submission" date="2011-07" db="EMBL/GenBank/DDBJ databases">
        <authorList>
            <person name="Coyne R."/>
            <person name="Brami D."/>
            <person name="Johnson J."/>
            <person name="Hostetler J."/>
            <person name="Hannick L."/>
            <person name="Clark T."/>
            <person name="Cassidy-Hanley D."/>
            <person name="Inman J."/>
        </authorList>
    </citation>
    <scope>NUCLEOTIDE SEQUENCE [LARGE SCALE GENOMIC DNA]</scope>
    <source>
        <strain evidence="7 8">G5</strain>
    </source>
</reference>
<dbReference type="GO" id="GO:0003977">
    <property type="term" value="F:UDP-N-acetylglucosamine diphosphorylase activity"/>
    <property type="evidence" value="ECO:0007669"/>
    <property type="project" value="UniProtKB-EC"/>
</dbReference>
<organism evidence="7 8">
    <name type="scientific">Ichthyophthirius multifiliis</name>
    <name type="common">White spot disease agent</name>
    <name type="synonym">Ich</name>
    <dbReference type="NCBI Taxonomy" id="5932"/>
    <lineage>
        <taxon>Eukaryota</taxon>
        <taxon>Sar</taxon>
        <taxon>Alveolata</taxon>
        <taxon>Ciliophora</taxon>
        <taxon>Intramacronucleata</taxon>
        <taxon>Oligohymenophorea</taxon>
        <taxon>Hymenostomatida</taxon>
        <taxon>Ophryoglenina</taxon>
        <taxon>Ichthyophthirius</taxon>
    </lineage>
</organism>
<evidence type="ECO:0000256" key="2">
    <source>
        <dbReference type="ARBA" id="ARBA00010401"/>
    </source>
</evidence>
<comment type="pathway">
    <text evidence="1">Nucleotide-sugar biosynthesis; UDP-N-acetyl-alpha-D-glucosamine biosynthesis; UDP-N-acetyl-alpha-D-glucosamine from N-acetyl-alpha-D-glucosamine 1-phosphate: step 1/1.</text>
</comment>
<dbReference type="FunCoup" id="G0QU74">
    <property type="interactions" value="137"/>
</dbReference>